<dbReference type="Proteomes" id="UP000757890">
    <property type="component" value="Unassembled WGS sequence"/>
</dbReference>
<dbReference type="SUPFAM" id="SSF55653">
    <property type="entry name" value="Ribosomal protein L9 C-domain"/>
    <property type="match status" value="1"/>
</dbReference>
<evidence type="ECO:0000256" key="1">
    <source>
        <dbReference type="ARBA" id="ARBA00010605"/>
    </source>
</evidence>
<dbReference type="Gene3D" id="3.40.5.10">
    <property type="entry name" value="Ribosomal protein L9, N-terminal domain"/>
    <property type="match status" value="1"/>
</dbReference>
<keyword evidence="4 7" id="KW-0689">Ribosomal protein</keyword>
<dbReference type="InterPro" id="IPR036935">
    <property type="entry name" value="Ribosomal_bL9_N_sf"/>
</dbReference>
<dbReference type="GO" id="GO:0019843">
    <property type="term" value="F:rRNA binding"/>
    <property type="evidence" value="ECO:0007669"/>
    <property type="project" value="UniProtKB-UniRule"/>
</dbReference>
<dbReference type="HAMAP" id="MF_00503">
    <property type="entry name" value="Ribosomal_bL9"/>
    <property type="match status" value="1"/>
</dbReference>
<comment type="function">
    <text evidence="7">Binds to the 23S rRNA.</text>
</comment>
<dbReference type="GO" id="GO:1990904">
    <property type="term" value="C:ribonucleoprotein complex"/>
    <property type="evidence" value="ECO:0007669"/>
    <property type="project" value="UniProtKB-KW"/>
</dbReference>
<dbReference type="InterPro" id="IPR020070">
    <property type="entry name" value="Ribosomal_bL9_N"/>
</dbReference>
<dbReference type="InterPro" id="IPR009027">
    <property type="entry name" value="Ribosomal_bL9/RNase_H1_N"/>
</dbReference>
<evidence type="ECO:0000313" key="9">
    <source>
        <dbReference type="Proteomes" id="UP000757890"/>
    </source>
</evidence>
<protein>
    <recommendedName>
        <fullName evidence="6 7">Large ribosomal subunit protein bL9</fullName>
    </recommendedName>
</protein>
<keyword evidence="5 7" id="KW-0687">Ribonucleoprotein</keyword>
<dbReference type="InterPro" id="IPR020069">
    <property type="entry name" value="Ribosomal_bL9_C"/>
</dbReference>
<dbReference type="GO" id="GO:0003735">
    <property type="term" value="F:structural constituent of ribosome"/>
    <property type="evidence" value="ECO:0007669"/>
    <property type="project" value="InterPro"/>
</dbReference>
<dbReference type="Gene3D" id="3.10.430.100">
    <property type="entry name" value="Ribosomal protein L9, C-terminal domain"/>
    <property type="match status" value="1"/>
</dbReference>
<dbReference type="PANTHER" id="PTHR21368">
    <property type="entry name" value="50S RIBOSOMAL PROTEIN L9"/>
    <property type="match status" value="1"/>
</dbReference>
<dbReference type="Pfam" id="PF01281">
    <property type="entry name" value="Ribosomal_L9_N"/>
    <property type="match status" value="1"/>
</dbReference>
<evidence type="ECO:0000313" key="8">
    <source>
        <dbReference type="EMBL" id="MBF1129460.1"/>
    </source>
</evidence>
<dbReference type="GeneID" id="78278263"/>
<dbReference type="NCBIfam" id="TIGR00158">
    <property type="entry name" value="L9"/>
    <property type="match status" value="1"/>
</dbReference>
<keyword evidence="3 7" id="KW-0694">RNA-binding</keyword>
<dbReference type="AlphaFoldDB" id="A0A6L6TQW8"/>
<dbReference type="SUPFAM" id="SSF55658">
    <property type="entry name" value="L9 N-domain-like"/>
    <property type="match status" value="1"/>
</dbReference>
<dbReference type="EMBL" id="JABZMK010000025">
    <property type="protein sequence ID" value="MBF1129460.1"/>
    <property type="molecule type" value="Genomic_DNA"/>
</dbReference>
<evidence type="ECO:0000256" key="5">
    <source>
        <dbReference type="ARBA" id="ARBA00023274"/>
    </source>
</evidence>
<evidence type="ECO:0000256" key="2">
    <source>
        <dbReference type="ARBA" id="ARBA00022730"/>
    </source>
</evidence>
<evidence type="ECO:0000256" key="3">
    <source>
        <dbReference type="ARBA" id="ARBA00022884"/>
    </source>
</evidence>
<proteinExistence type="inferred from homology"/>
<dbReference type="GO" id="GO:0006412">
    <property type="term" value="P:translation"/>
    <property type="evidence" value="ECO:0007669"/>
    <property type="project" value="UniProtKB-UniRule"/>
</dbReference>
<comment type="caution">
    <text evidence="8">The sequence shown here is derived from an EMBL/GenBank/DDBJ whole genome shotgun (WGS) entry which is preliminary data.</text>
</comment>
<evidence type="ECO:0000256" key="7">
    <source>
        <dbReference type="HAMAP-Rule" id="MF_00503"/>
    </source>
</evidence>
<keyword evidence="2 7" id="KW-0699">rRNA-binding</keyword>
<dbReference type="RefSeq" id="WP_007070686.1">
    <property type="nucleotide sequence ID" value="NZ_CAJPSS010000024.1"/>
</dbReference>
<organism evidence="8 9">
    <name type="scientific">Dialister invisus</name>
    <dbReference type="NCBI Taxonomy" id="218538"/>
    <lineage>
        <taxon>Bacteria</taxon>
        <taxon>Bacillati</taxon>
        <taxon>Bacillota</taxon>
        <taxon>Negativicutes</taxon>
        <taxon>Veillonellales</taxon>
        <taxon>Veillonellaceae</taxon>
        <taxon>Dialister</taxon>
    </lineage>
</organism>
<dbReference type="GO" id="GO:0005840">
    <property type="term" value="C:ribosome"/>
    <property type="evidence" value="ECO:0007669"/>
    <property type="project" value="UniProtKB-KW"/>
</dbReference>
<accession>A0A6L6TQW8</accession>
<gene>
    <name evidence="7 8" type="primary">rplI</name>
    <name evidence="8" type="ORF">HXL70_05370</name>
</gene>
<dbReference type="InterPro" id="IPR000244">
    <property type="entry name" value="Ribosomal_bL9"/>
</dbReference>
<evidence type="ECO:0000256" key="6">
    <source>
        <dbReference type="ARBA" id="ARBA00035292"/>
    </source>
</evidence>
<name>A0A6L6TQW8_9FIRM</name>
<dbReference type="InterPro" id="IPR020594">
    <property type="entry name" value="Ribosomal_bL9_bac/chp"/>
</dbReference>
<dbReference type="Pfam" id="PF03948">
    <property type="entry name" value="Ribosomal_L9_C"/>
    <property type="match status" value="1"/>
</dbReference>
<reference evidence="8" key="1">
    <citation type="submission" date="2020-04" db="EMBL/GenBank/DDBJ databases">
        <title>Deep metagenomics examines the oral microbiome during advanced dental caries in children, revealing novel taxa and co-occurrences with host molecules.</title>
        <authorList>
            <person name="Baker J.L."/>
            <person name="Morton J.T."/>
            <person name="Dinis M."/>
            <person name="Alvarez R."/>
            <person name="Tran N.C."/>
            <person name="Knight R."/>
            <person name="Edlund A."/>
        </authorList>
    </citation>
    <scope>NUCLEOTIDE SEQUENCE</scope>
    <source>
        <strain evidence="8">JCVI_32_bin.14</strain>
    </source>
</reference>
<evidence type="ECO:0000256" key="4">
    <source>
        <dbReference type="ARBA" id="ARBA00022980"/>
    </source>
</evidence>
<comment type="similarity">
    <text evidence="1 7">Belongs to the bacterial ribosomal protein bL9 family.</text>
</comment>
<dbReference type="InterPro" id="IPR036791">
    <property type="entry name" value="Ribosomal_bL9_C_sf"/>
</dbReference>
<sequence length="148" mass="16414">MKVVLLQDVKKLGKRGDVVEVADSYGRNVLIRRGLGAEGTKANLNTAEQRRESKEFKSKVAADEAVIMASQLKKVKAVIKVQSGEDGRVFGSVTAKDICDAVKEQYGFELDKKNIRLKNPIRTTGEYDVEVWVHQQVTSEVHISVVAE</sequence>